<accession>A0A178Z2L8</accession>
<comment type="caution">
    <text evidence="1">The sequence shown here is derived from an EMBL/GenBank/DDBJ whole genome shotgun (WGS) entry which is preliminary data.</text>
</comment>
<dbReference type="GeneID" id="30015938"/>
<dbReference type="EMBL" id="LVYI01000016">
    <property type="protein sequence ID" value="OAP54010.1"/>
    <property type="molecule type" value="Genomic_DNA"/>
</dbReference>
<name>A0A178Z2L8_9EURO</name>
<reference evidence="1 2" key="1">
    <citation type="submission" date="2016-04" db="EMBL/GenBank/DDBJ databases">
        <title>Draft genome of Fonsecaea erecta CBS 125763.</title>
        <authorList>
            <person name="Weiss V.A."/>
            <person name="Vicente V.A."/>
            <person name="Raittz R.T."/>
            <person name="Moreno L.F."/>
            <person name="De Souza E.M."/>
            <person name="Pedrosa F.O."/>
            <person name="Steffens M.B."/>
            <person name="Faoro H."/>
            <person name="Tadra-Sfeir M.Z."/>
            <person name="Najafzadeh M.J."/>
            <person name="Felipe M.S."/>
            <person name="Teixeira M."/>
            <person name="Sun J."/>
            <person name="Xi L."/>
            <person name="Gomes R."/>
            <person name="De Azevedo C.M."/>
            <person name="Salgado C.G."/>
            <person name="Da Silva M.B."/>
            <person name="Nascimento M.F."/>
            <person name="Queiroz-Telles F."/>
            <person name="Attili D.S."/>
            <person name="Gorbushina A."/>
        </authorList>
    </citation>
    <scope>NUCLEOTIDE SEQUENCE [LARGE SCALE GENOMIC DNA]</scope>
    <source>
        <strain evidence="1 2">CBS 125763</strain>
    </source>
</reference>
<dbReference type="AlphaFoldDB" id="A0A178Z2L8"/>
<sequence length="309" mass="35014">MARTRQEVPDVVPKLLDNTKRPLEIIFDSRVSAASTILYDQALQCVESHIAPKLLRRRLIAIFNSRIPSRAASNTDTWKENKDDARYATIRQLPPVVLLWWAKSFNSMNWRARSMSIDTFNDLVDKMRTQSLVVADWQYEDLVAFAQDYPLASSPEYHNFIRGEKKNSFHTTGQSKGNISDVGAWISPDLRPIPGGLAFPLPANYSYWPVQVDSDLPVPFPANNDYVETWPGQVVSDQLSGRASSLPVPDPQVLAAWNNINDSPGFIDPDYMNNVPLLPFLTPWGLDSPYATESQRQIYREQVFRASLT</sequence>
<evidence type="ECO:0000313" key="1">
    <source>
        <dbReference type="EMBL" id="OAP54010.1"/>
    </source>
</evidence>
<keyword evidence="2" id="KW-1185">Reference proteome</keyword>
<proteinExistence type="predicted"/>
<organism evidence="1 2">
    <name type="scientific">Fonsecaea erecta</name>
    <dbReference type="NCBI Taxonomy" id="1367422"/>
    <lineage>
        <taxon>Eukaryota</taxon>
        <taxon>Fungi</taxon>
        <taxon>Dikarya</taxon>
        <taxon>Ascomycota</taxon>
        <taxon>Pezizomycotina</taxon>
        <taxon>Eurotiomycetes</taxon>
        <taxon>Chaetothyriomycetidae</taxon>
        <taxon>Chaetothyriales</taxon>
        <taxon>Herpotrichiellaceae</taxon>
        <taxon>Fonsecaea</taxon>
    </lineage>
</organism>
<dbReference type="OrthoDB" id="3520662at2759"/>
<evidence type="ECO:0000313" key="2">
    <source>
        <dbReference type="Proteomes" id="UP000078343"/>
    </source>
</evidence>
<protein>
    <submittedName>
        <fullName evidence="1">Uncharacterized protein</fullName>
    </submittedName>
</protein>
<gene>
    <name evidence="1" type="ORF">AYL99_11770</name>
</gene>
<dbReference type="RefSeq" id="XP_018687377.1">
    <property type="nucleotide sequence ID" value="XM_018843275.1"/>
</dbReference>
<dbReference type="Proteomes" id="UP000078343">
    <property type="component" value="Unassembled WGS sequence"/>
</dbReference>